<reference evidence="11" key="2">
    <citation type="submission" date="2012-08" db="EMBL/GenBank/DDBJ databases">
        <title>Genome sequence of Kazachstania naganishii.</title>
        <authorList>
            <person name="Gordon J.L."/>
            <person name="Armisen D."/>
            <person name="Proux-Wera E."/>
            <person name="OhEigeartaigh S.S."/>
            <person name="Byrne K.P."/>
            <person name="Wolfe K.H."/>
        </authorList>
    </citation>
    <scope>NUCLEOTIDE SEQUENCE [LARGE SCALE GENOMIC DNA]</scope>
    <source>
        <strain evidence="11">ATCC MYA-139 / BCRC 22969 / CBS 8797 / CCRC 22969 / KCTC 17520 / NBRC 10181 / NCYC 3082</strain>
    </source>
</reference>
<dbReference type="GO" id="GO:0007034">
    <property type="term" value="P:vacuolar transport"/>
    <property type="evidence" value="ECO:0007669"/>
    <property type="project" value="EnsemblFungi"/>
</dbReference>
<keyword evidence="6 9" id="KW-1133">Transmembrane helix</keyword>
<dbReference type="GO" id="GO:0072657">
    <property type="term" value="P:protein localization to membrane"/>
    <property type="evidence" value="ECO:0007669"/>
    <property type="project" value="TreeGrafter"/>
</dbReference>
<dbReference type="EMBL" id="HE978316">
    <property type="protein sequence ID" value="CCK69450.1"/>
    <property type="molecule type" value="Genomic_DNA"/>
</dbReference>
<dbReference type="RefSeq" id="XP_022463696.1">
    <property type="nucleotide sequence ID" value="XM_022607062.1"/>
</dbReference>
<dbReference type="HOGENOM" id="CLU_010714_4_0_1"/>
<dbReference type="OMA" id="CPGASKD"/>
<comment type="subcellular location">
    <subcellularLocation>
        <location evidence="2">Golgi apparatus</location>
    </subcellularLocation>
    <subcellularLocation>
        <location evidence="1">Membrane</location>
        <topology evidence="1">Multi-pass membrane protein</topology>
    </subcellularLocation>
</comment>
<dbReference type="Proteomes" id="UP000006310">
    <property type="component" value="Chromosome 3"/>
</dbReference>
<evidence type="ECO:0000256" key="7">
    <source>
        <dbReference type="ARBA" id="ARBA00023034"/>
    </source>
</evidence>
<keyword evidence="7" id="KW-0333">Golgi apparatus</keyword>
<sequence>MRDRYKILLVIASVLLFLRGLFSFVNTTNEGWLTPTIYRHGDPVEIIVNKIESDATQLPYGYYDLPFTCPPTVDKKPLHLSLNEVIRGDRKWQSNYELEFGKDTECTVLCARKTNPDGMRSLDKFIKQEYVVQWFIDKELPAATTFISTVDQKKYYGSGFPLGFVDEETGKVYVNNHVMMVIRYHAIDDYNFTIVGFEIYPKSVSDYHCPGASKDYDQYEVVVPEIANEDTFIPFTYSVYWREEFDVEWKDRYNLFFDSGELSGSVSRKFHWISLANSASIAFLMTFIVSLIFIKITGIPNRLETKKESPKASIFVIARNWFYDDRPVMPHLFICIVSMGVHFLFTVIGSLTISCSLNSLHTIRNSVLTMALLFFVLGAFMASFVGGTLLIENNKLIMRRGSLKNVFSNILLFSVVCGSLLPGMVILTAIILNCIIWLHTSTNVLPFATIMKLLFIYFIVCIPLSVLGGSIAANKDSEEYSRLRSDSIKRISRTRANKIMDEDQGTDVRTTRKLKYKVRWQLKKMMLDTVTVVSLLASGIFPFIMIYVELQFVYKSVWYEKTTFYYYYGFLLANIILLCLVICDIAIICSYLMMTVSSKDNSDSWKWKTFQLSSSCAWYMEAYSIYYVFKVLNMRDFSSILISVCYSLLFNALCGLAMGSIGYLASLWFVKRVYRSHFQK</sequence>
<evidence type="ECO:0000256" key="8">
    <source>
        <dbReference type="ARBA" id="ARBA00023136"/>
    </source>
</evidence>
<dbReference type="Pfam" id="PF02990">
    <property type="entry name" value="EMP70"/>
    <property type="match status" value="1"/>
</dbReference>
<keyword evidence="11" id="KW-1185">Reference proteome</keyword>
<evidence type="ECO:0000256" key="6">
    <source>
        <dbReference type="ARBA" id="ARBA00022989"/>
    </source>
</evidence>
<name>J7R3P5_HUIN7</name>
<feature type="transmembrane region" description="Helical" evidence="9">
    <location>
        <begin position="272"/>
        <end position="294"/>
    </location>
</feature>
<evidence type="ECO:0000256" key="5">
    <source>
        <dbReference type="ARBA" id="ARBA00022729"/>
    </source>
</evidence>
<feature type="transmembrane region" description="Helical" evidence="9">
    <location>
        <begin position="610"/>
        <end position="629"/>
    </location>
</feature>
<dbReference type="GO" id="GO:0005794">
    <property type="term" value="C:Golgi apparatus"/>
    <property type="evidence" value="ECO:0007669"/>
    <property type="project" value="UniProtKB-SubCell"/>
</dbReference>
<dbReference type="AlphaFoldDB" id="J7R3P5"/>
<feature type="transmembrane region" description="Helical" evidence="9">
    <location>
        <begin position="332"/>
        <end position="354"/>
    </location>
</feature>
<accession>J7R3P5</accession>
<evidence type="ECO:0000313" key="10">
    <source>
        <dbReference type="EMBL" id="CCK69450.1"/>
    </source>
</evidence>
<dbReference type="InterPro" id="IPR004240">
    <property type="entry name" value="EMP70"/>
</dbReference>
<dbReference type="GO" id="GO:0007124">
    <property type="term" value="P:pseudohyphal growth"/>
    <property type="evidence" value="ECO:0007669"/>
    <property type="project" value="EnsemblFungi"/>
</dbReference>
<evidence type="ECO:0000256" key="3">
    <source>
        <dbReference type="ARBA" id="ARBA00005227"/>
    </source>
</evidence>
<evidence type="ECO:0000256" key="2">
    <source>
        <dbReference type="ARBA" id="ARBA00004555"/>
    </source>
</evidence>
<keyword evidence="5" id="KW-0732">Signal</keyword>
<evidence type="ECO:0000256" key="1">
    <source>
        <dbReference type="ARBA" id="ARBA00004141"/>
    </source>
</evidence>
<dbReference type="GeneID" id="34525130"/>
<reference evidence="10 11" key="1">
    <citation type="journal article" date="2011" name="Proc. Natl. Acad. Sci. U.S.A.">
        <title>Evolutionary erosion of yeast sex chromosomes by mating-type switching accidents.</title>
        <authorList>
            <person name="Gordon J.L."/>
            <person name="Armisen D."/>
            <person name="Proux-Wera E."/>
            <person name="Oheigeartaigh S.S."/>
            <person name="Byrne K.P."/>
            <person name="Wolfe K.H."/>
        </authorList>
    </citation>
    <scope>NUCLEOTIDE SEQUENCE [LARGE SCALE GENOMIC DNA]</scope>
    <source>
        <strain evidence="11">ATCC MYA-139 / BCRC 22969 / CBS 8797 / CCRC 22969 / KCTC 17520 / NBRC 10181 / NCYC 3082</strain>
    </source>
</reference>
<feature type="transmembrane region" description="Helical" evidence="9">
    <location>
        <begin position="411"/>
        <end position="438"/>
    </location>
</feature>
<keyword evidence="4 9" id="KW-0812">Transmembrane</keyword>
<dbReference type="PANTHER" id="PTHR10766">
    <property type="entry name" value="TRANSMEMBRANE 9 SUPERFAMILY PROTEIN"/>
    <property type="match status" value="1"/>
</dbReference>
<protein>
    <recommendedName>
        <fullName evidence="9">Transmembrane 9 superfamily member</fullName>
    </recommendedName>
</protein>
<organism evidence="10 11">
    <name type="scientific">Huiozyma naganishii (strain ATCC MYA-139 / BCRC 22969 / CBS 8797 / KCTC 17520 / NBRC 10181 / NCYC 3082 / Yp74L-3)</name>
    <name type="common">Yeast</name>
    <name type="synonym">Kazachstania naganishii</name>
    <dbReference type="NCBI Taxonomy" id="1071383"/>
    <lineage>
        <taxon>Eukaryota</taxon>
        <taxon>Fungi</taxon>
        <taxon>Dikarya</taxon>
        <taxon>Ascomycota</taxon>
        <taxon>Saccharomycotina</taxon>
        <taxon>Saccharomycetes</taxon>
        <taxon>Saccharomycetales</taxon>
        <taxon>Saccharomycetaceae</taxon>
        <taxon>Huiozyma</taxon>
    </lineage>
</organism>
<dbReference type="GO" id="GO:0016020">
    <property type="term" value="C:membrane"/>
    <property type="evidence" value="ECO:0007669"/>
    <property type="project" value="UniProtKB-SubCell"/>
</dbReference>
<feature type="transmembrane region" description="Helical" evidence="9">
    <location>
        <begin position="649"/>
        <end position="670"/>
    </location>
</feature>
<dbReference type="PANTHER" id="PTHR10766:SF55">
    <property type="entry name" value="TRANSMEMBRANE 9 SUPERFAMILY MEMBER 4"/>
    <property type="match status" value="1"/>
</dbReference>
<feature type="transmembrane region" description="Helical" evidence="9">
    <location>
        <begin position="450"/>
        <end position="473"/>
    </location>
</feature>
<evidence type="ECO:0000256" key="4">
    <source>
        <dbReference type="ARBA" id="ARBA00022692"/>
    </source>
</evidence>
<evidence type="ECO:0000313" key="11">
    <source>
        <dbReference type="Proteomes" id="UP000006310"/>
    </source>
</evidence>
<feature type="transmembrane region" description="Helical" evidence="9">
    <location>
        <begin position="525"/>
        <end position="545"/>
    </location>
</feature>
<evidence type="ECO:0000256" key="9">
    <source>
        <dbReference type="RuleBase" id="RU363079"/>
    </source>
</evidence>
<dbReference type="GO" id="GO:0001403">
    <property type="term" value="P:invasive growth in response to glucose limitation"/>
    <property type="evidence" value="ECO:0007669"/>
    <property type="project" value="EnsemblFungi"/>
</dbReference>
<feature type="transmembrane region" description="Helical" evidence="9">
    <location>
        <begin position="565"/>
        <end position="589"/>
    </location>
</feature>
<dbReference type="OrthoDB" id="1666796at2759"/>
<gene>
    <name evidence="10" type="primary">KNAG0C03430</name>
    <name evidence="10" type="ordered locus">KNAG_0C03430</name>
</gene>
<proteinExistence type="inferred from homology"/>
<dbReference type="KEGG" id="kng:KNAG_0C03430"/>
<comment type="similarity">
    <text evidence="3 9">Belongs to the nonaspanin (TM9SF) (TC 9.A.2) family.</text>
</comment>
<feature type="transmembrane region" description="Helical" evidence="9">
    <location>
        <begin position="366"/>
        <end position="391"/>
    </location>
</feature>
<dbReference type="GO" id="GO:0006878">
    <property type="term" value="P:intracellular copper ion homeostasis"/>
    <property type="evidence" value="ECO:0007669"/>
    <property type="project" value="EnsemblFungi"/>
</dbReference>
<keyword evidence="8 9" id="KW-0472">Membrane</keyword>
<dbReference type="eggNOG" id="KOG1278">
    <property type="taxonomic scope" value="Eukaryota"/>
</dbReference>